<evidence type="ECO:0000313" key="6">
    <source>
        <dbReference type="Proteomes" id="UP000282613"/>
    </source>
</evidence>
<keyword evidence="1" id="KW-0245">EGF-like domain</keyword>
<dbReference type="PROSITE" id="PS50026">
    <property type="entry name" value="EGF_3"/>
    <property type="match status" value="1"/>
</dbReference>
<feature type="disulfide bond" evidence="1">
    <location>
        <begin position="258"/>
        <end position="267"/>
    </location>
</feature>
<reference evidence="5 6" key="2">
    <citation type="submission" date="2018-11" db="EMBL/GenBank/DDBJ databases">
        <authorList>
            <consortium name="Pathogen Informatics"/>
        </authorList>
    </citation>
    <scope>NUCLEOTIDE SEQUENCE [LARGE SCALE GENOMIC DNA]</scope>
</reference>
<keyword evidence="2" id="KW-0472">Membrane</keyword>
<protein>
    <submittedName>
        <fullName evidence="7">EGF-like domain-containing protein</fullName>
    </submittedName>
</protein>
<feature type="chain" id="PRO_5043132393" evidence="3">
    <location>
        <begin position="24"/>
        <end position="497"/>
    </location>
</feature>
<dbReference type="PROSITE" id="PS00022">
    <property type="entry name" value="EGF_1"/>
    <property type="match status" value="1"/>
</dbReference>
<dbReference type="PROSITE" id="PS01186">
    <property type="entry name" value="EGF_2"/>
    <property type="match status" value="1"/>
</dbReference>
<feature type="signal peptide" evidence="3">
    <location>
        <begin position="1"/>
        <end position="23"/>
    </location>
</feature>
<dbReference type="Gene3D" id="2.20.100.10">
    <property type="entry name" value="Thrombospondin type-1 (TSP1) repeat"/>
    <property type="match status" value="1"/>
</dbReference>
<name>A0A0R3VSJ6_TAEAS</name>
<dbReference type="WBParaSite" id="TASK_0000014201-mRNA-1">
    <property type="protein sequence ID" value="TASK_0000014201-mRNA-1"/>
    <property type="gene ID" value="TASK_0000014201"/>
</dbReference>
<dbReference type="SUPFAM" id="SSF57196">
    <property type="entry name" value="EGF/Laminin"/>
    <property type="match status" value="1"/>
</dbReference>
<dbReference type="Proteomes" id="UP000282613">
    <property type="component" value="Unassembled WGS sequence"/>
</dbReference>
<dbReference type="Gene3D" id="2.10.25.10">
    <property type="entry name" value="Laminin"/>
    <property type="match status" value="1"/>
</dbReference>
<keyword evidence="2" id="KW-0812">Transmembrane</keyword>
<evidence type="ECO:0000256" key="1">
    <source>
        <dbReference type="PROSITE-ProRule" id="PRU00076"/>
    </source>
</evidence>
<dbReference type="EMBL" id="UYRS01000014">
    <property type="protein sequence ID" value="VDK20318.1"/>
    <property type="molecule type" value="Genomic_DNA"/>
</dbReference>
<dbReference type="OrthoDB" id="446173at2759"/>
<dbReference type="InterPro" id="IPR000884">
    <property type="entry name" value="TSP1_rpt"/>
</dbReference>
<feature type="transmembrane region" description="Helical" evidence="2">
    <location>
        <begin position="459"/>
        <end position="479"/>
    </location>
</feature>
<dbReference type="SMART" id="SM00181">
    <property type="entry name" value="EGF"/>
    <property type="match status" value="4"/>
</dbReference>
<dbReference type="InterPro" id="IPR000742">
    <property type="entry name" value="EGF"/>
</dbReference>
<dbReference type="AlphaFoldDB" id="A0A0R3VSJ6"/>
<sequence length="497" mass="55675">MLTPDRAFLAFLIATLLGQGSAAFNTYVCPEEVSNGIPFDIYGSPIFPVALHNDHFGEVLTPFWTNVSGTCADNLLEALSTPDVSDCLFDDLPKCESTFGEAMERLLPLHEFPQISNHLVNEVRSKKWGKPNLYNFKNATLVIIRRTLLIRCLYWCHAILRLPVEIRPMMLEICPNPCNQARVCSGTGEVYGTCRLTEEGFFLHQYQCDCKKNYIWVPAVQGCIPDNPCERQEEPVCYSKGTLLCSYDHDFNEVSCLCKPEYMGENCSIPANACEDLIRNPLLPNGGLLAAGNRACNVNNDGNRCLPTLDPDLGPTYSCVCAADRWTGDISLGYDNCLKKVTRCDQIICIKGQCVDSRDGKEAVCVCNEGYDSPMCATWTGVWSAWTPWSRCLPACGAERWAIRTRRCLVTGRFGADPEHLDCHGPSVEFTVCDPHSCAPEEGVTLIRYFEIREHALKAVFVLATVTAAFLALCWRFFLHAKLAIRMRRMFRKPHES</sequence>
<gene>
    <name evidence="5" type="ORF">TASK_LOCUS143</name>
</gene>
<dbReference type="STRING" id="60517.A0A0R3VSJ6"/>
<organism evidence="7">
    <name type="scientific">Taenia asiatica</name>
    <name type="common">Asian tapeworm</name>
    <dbReference type="NCBI Taxonomy" id="60517"/>
    <lineage>
        <taxon>Eukaryota</taxon>
        <taxon>Metazoa</taxon>
        <taxon>Spiralia</taxon>
        <taxon>Lophotrochozoa</taxon>
        <taxon>Platyhelminthes</taxon>
        <taxon>Cestoda</taxon>
        <taxon>Eucestoda</taxon>
        <taxon>Cyclophyllidea</taxon>
        <taxon>Taeniidae</taxon>
        <taxon>Taenia</taxon>
    </lineage>
</organism>
<keyword evidence="2" id="KW-1133">Transmembrane helix</keyword>
<evidence type="ECO:0000256" key="3">
    <source>
        <dbReference type="SAM" id="SignalP"/>
    </source>
</evidence>
<keyword evidence="1" id="KW-1015">Disulfide bond</keyword>
<keyword evidence="6" id="KW-1185">Reference proteome</keyword>
<keyword evidence="3" id="KW-0732">Signal</keyword>
<reference evidence="7" key="1">
    <citation type="submission" date="2017-02" db="UniProtKB">
        <authorList>
            <consortium name="WormBaseParasite"/>
        </authorList>
    </citation>
    <scope>IDENTIFICATION</scope>
</reference>
<dbReference type="SUPFAM" id="SSF82895">
    <property type="entry name" value="TSP-1 type 1 repeat"/>
    <property type="match status" value="1"/>
</dbReference>
<evidence type="ECO:0000313" key="5">
    <source>
        <dbReference type="EMBL" id="VDK20318.1"/>
    </source>
</evidence>
<dbReference type="PROSITE" id="PS50092">
    <property type="entry name" value="TSP1"/>
    <property type="match status" value="1"/>
</dbReference>
<dbReference type="InterPro" id="IPR036383">
    <property type="entry name" value="TSP1_rpt_sf"/>
</dbReference>
<proteinExistence type="predicted"/>
<comment type="caution">
    <text evidence="1">Lacks conserved residue(s) required for the propagation of feature annotation.</text>
</comment>
<evidence type="ECO:0000259" key="4">
    <source>
        <dbReference type="PROSITE" id="PS50026"/>
    </source>
</evidence>
<evidence type="ECO:0000256" key="2">
    <source>
        <dbReference type="SAM" id="Phobius"/>
    </source>
</evidence>
<evidence type="ECO:0000313" key="7">
    <source>
        <dbReference type="WBParaSite" id="TASK_0000014201-mRNA-1"/>
    </source>
</evidence>
<accession>A0A0R3VSJ6</accession>
<feature type="domain" description="EGF-like" evidence="4">
    <location>
        <begin position="225"/>
        <end position="268"/>
    </location>
</feature>